<dbReference type="OrthoDB" id="5836667at2759"/>
<dbReference type="GO" id="GO:0003723">
    <property type="term" value="F:RNA binding"/>
    <property type="evidence" value="ECO:0007669"/>
    <property type="project" value="InterPro"/>
</dbReference>
<dbReference type="Gene3D" id="1.10.10.790">
    <property type="entry name" value="Surp module"/>
    <property type="match status" value="1"/>
</dbReference>
<dbReference type="SUPFAM" id="SSF109905">
    <property type="entry name" value="Surp module (SWAP domain)"/>
    <property type="match status" value="1"/>
</dbReference>
<feature type="compositionally biased region" description="Low complexity" evidence="1">
    <location>
        <begin position="13"/>
        <end position="28"/>
    </location>
</feature>
<feature type="compositionally biased region" description="Polar residues" evidence="1">
    <location>
        <begin position="51"/>
        <end position="60"/>
    </location>
</feature>
<evidence type="ECO:0000313" key="3">
    <source>
        <dbReference type="EMBL" id="JAT84258.1"/>
    </source>
</evidence>
<name>A0A1E1WB77_PECGO</name>
<feature type="non-terminal residue" evidence="3">
    <location>
        <position position="123"/>
    </location>
</feature>
<feature type="compositionally biased region" description="Acidic residues" evidence="1">
    <location>
        <begin position="63"/>
        <end position="74"/>
    </location>
</feature>
<dbReference type="AlphaFoldDB" id="A0A1E1WB77"/>
<dbReference type="EMBL" id="GDQN01006796">
    <property type="protein sequence ID" value="JAT84258.1"/>
    <property type="molecule type" value="Transcribed_RNA"/>
</dbReference>
<dbReference type="Pfam" id="PF01805">
    <property type="entry name" value="Surp"/>
    <property type="match status" value="1"/>
</dbReference>
<organism evidence="3">
    <name type="scientific">Pectinophora gossypiella</name>
    <name type="common">Cotton pink bollworm</name>
    <name type="synonym">Depressaria gossypiella</name>
    <dbReference type="NCBI Taxonomy" id="13191"/>
    <lineage>
        <taxon>Eukaryota</taxon>
        <taxon>Metazoa</taxon>
        <taxon>Ecdysozoa</taxon>
        <taxon>Arthropoda</taxon>
        <taxon>Hexapoda</taxon>
        <taxon>Insecta</taxon>
        <taxon>Pterygota</taxon>
        <taxon>Neoptera</taxon>
        <taxon>Endopterygota</taxon>
        <taxon>Lepidoptera</taxon>
        <taxon>Glossata</taxon>
        <taxon>Ditrysia</taxon>
        <taxon>Gelechioidea</taxon>
        <taxon>Gelechiidae</taxon>
        <taxon>Apatetrinae</taxon>
        <taxon>Pectinophora</taxon>
    </lineage>
</organism>
<dbReference type="GO" id="GO:0006396">
    <property type="term" value="P:RNA processing"/>
    <property type="evidence" value="ECO:0007669"/>
    <property type="project" value="InterPro"/>
</dbReference>
<sequence>ANEPNTQGPPMPQHTQPQYQQYAAYYQQVPPPTVAAPPPKMEVKSGPLKSTGLSLMKNYNTDSDSDVSDCDDTSSTDSKGPIIVQPPEEIQIVIDKMAAYVSRNGAEFADIVRAKGDPRFAFL</sequence>
<feature type="compositionally biased region" description="Low complexity" evidence="1">
    <location>
        <begin position="75"/>
        <end position="87"/>
    </location>
</feature>
<proteinExistence type="predicted"/>
<dbReference type="PROSITE" id="PS50128">
    <property type="entry name" value="SURP"/>
    <property type="match status" value="1"/>
</dbReference>
<evidence type="ECO:0000259" key="2">
    <source>
        <dbReference type="PROSITE" id="PS50128"/>
    </source>
</evidence>
<reference evidence="3" key="1">
    <citation type="submission" date="2015-09" db="EMBL/GenBank/DDBJ databases">
        <title>De novo assembly of Pectinophora gossypiella (Pink Bollworm) gut transcriptome.</title>
        <authorList>
            <person name="Tassone E.E."/>
        </authorList>
    </citation>
    <scope>NUCLEOTIDE SEQUENCE</scope>
</reference>
<feature type="compositionally biased region" description="Pro residues" evidence="1">
    <location>
        <begin position="29"/>
        <end position="40"/>
    </location>
</feature>
<protein>
    <recommendedName>
        <fullName evidence="2">SURP motif domain-containing protein</fullName>
    </recommendedName>
</protein>
<feature type="region of interest" description="Disordered" evidence="1">
    <location>
        <begin position="1"/>
        <end position="87"/>
    </location>
</feature>
<gene>
    <name evidence="3" type="ORF">g.17180</name>
</gene>
<feature type="non-terminal residue" evidence="3">
    <location>
        <position position="1"/>
    </location>
</feature>
<accession>A0A1E1WB77</accession>
<dbReference type="InterPro" id="IPR035967">
    <property type="entry name" value="SWAP/Surp_sf"/>
</dbReference>
<feature type="domain" description="SURP motif" evidence="2">
    <location>
        <begin position="93"/>
        <end position="123"/>
    </location>
</feature>
<evidence type="ECO:0000256" key="1">
    <source>
        <dbReference type="SAM" id="MobiDB-lite"/>
    </source>
</evidence>
<dbReference type="InterPro" id="IPR000061">
    <property type="entry name" value="Surp"/>
</dbReference>